<gene>
    <name evidence="13" type="ORF">EPI10_018756</name>
</gene>
<evidence type="ECO:0000313" key="13">
    <source>
        <dbReference type="EMBL" id="KAA3455763.1"/>
    </source>
</evidence>
<evidence type="ECO:0000313" key="14">
    <source>
        <dbReference type="Proteomes" id="UP000325315"/>
    </source>
</evidence>
<comment type="caution">
    <text evidence="13">The sequence shown here is derived from an EMBL/GenBank/DDBJ whole genome shotgun (WGS) entry which is preliminary data.</text>
</comment>
<dbReference type="Proteomes" id="UP000325315">
    <property type="component" value="Unassembled WGS sequence"/>
</dbReference>
<dbReference type="EMBL" id="SMMG02000012">
    <property type="protein sequence ID" value="KAA3455763.1"/>
    <property type="molecule type" value="Genomic_DNA"/>
</dbReference>
<proteinExistence type="predicted"/>
<feature type="domain" description="Wall-associated receptor kinase galacturonan-binding" evidence="11">
    <location>
        <begin position="34"/>
        <end position="101"/>
    </location>
</feature>
<sequence length="227" mass="25650">MDAFILSPSSFSILFLLTIFQLSYARDDFHFTSCPPFDCGSLSSVSYPFWTDQYNRPSYCGYGNEGYKLKCRQNQSPVMTLSSQEFYVLHLNRSHGLLTIKRVELNNTCPQTILINNAFNYTETAENITLEQVEIPIGKKAFDDLIGGISTVNESLLEPFDIKYFAYDDYCKECEDSGGRCGYKQTETSLFACYCRDHPHTTKCHEGGSGSNLGRKLAIGNILPSFF</sequence>
<feature type="chain" id="PRO_5023048299" description="non-specific serine/threonine protein kinase" evidence="10">
    <location>
        <begin position="26"/>
        <end position="227"/>
    </location>
</feature>
<dbReference type="OrthoDB" id="635050at2759"/>
<dbReference type="GO" id="GO:0016020">
    <property type="term" value="C:membrane"/>
    <property type="evidence" value="ECO:0007669"/>
    <property type="project" value="UniProtKB-SubCell"/>
</dbReference>
<feature type="domain" description="Wall-associated receptor kinase C-terminal" evidence="12">
    <location>
        <begin position="126"/>
        <end position="197"/>
    </location>
</feature>
<evidence type="ECO:0000259" key="11">
    <source>
        <dbReference type="Pfam" id="PF13947"/>
    </source>
</evidence>
<dbReference type="PANTHER" id="PTHR33138">
    <property type="entry name" value="OS01G0690200 PROTEIN"/>
    <property type="match status" value="1"/>
</dbReference>
<keyword evidence="14" id="KW-1185">Reference proteome</keyword>
<evidence type="ECO:0000256" key="6">
    <source>
        <dbReference type="ARBA" id="ARBA00023136"/>
    </source>
</evidence>
<dbReference type="InterPro" id="IPR032872">
    <property type="entry name" value="WAK_assoc_C"/>
</dbReference>
<keyword evidence="6" id="KW-0472">Membrane</keyword>
<evidence type="ECO:0000259" key="12">
    <source>
        <dbReference type="Pfam" id="PF14380"/>
    </source>
</evidence>
<comment type="catalytic activity">
    <reaction evidence="9">
        <text>L-seryl-[protein] + ATP = O-phospho-L-seryl-[protein] + ADP + H(+)</text>
        <dbReference type="Rhea" id="RHEA:17989"/>
        <dbReference type="Rhea" id="RHEA-COMP:9863"/>
        <dbReference type="Rhea" id="RHEA-COMP:11604"/>
        <dbReference type="ChEBI" id="CHEBI:15378"/>
        <dbReference type="ChEBI" id="CHEBI:29999"/>
        <dbReference type="ChEBI" id="CHEBI:30616"/>
        <dbReference type="ChEBI" id="CHEBI:83421"/>
        <dbReference type="ChEBI" id="CHEBI:456216"/>
        <dbReference type="EC" id="2.7.11.1"/>
    </reaction>
</comment>
<evidence type="ECO:0000256" key="2">
    <source>
        <dbReference type="ARBA" id="ARBA00012513"/>
    </source>
</evidence>
<comment type="subcellular location">
    <subcellularLocation>
        <location evidence="1">Membrane</location>
        <topology evidence="1">Single-pass membrane protein</topology>
    </subcellularLocation>
</comment>
<accession>A0A5B6UEY1</accession>
<keyword evidence="13" id="KW-0808">Transferase</keyword>
<keyword evidence="5" id="KW-1133">Transmembrane helix</keyword>
<keyword evidence="13" id="KW-0418">Kinase</keyword>
<dbReference type="Pfam" id="PF14380">
    <property type="entry name" value="WAK_assoc"/>
    <property type="match status" value="1"/>
</dbReference>
<protein>
    <recommendedName>
        <fullName evidence="2">non-specific serine/threonine protein kinase</fullName>
        <ecNumber evidence="2">2.7.11.1</ecNumber>
    </recommendedName>
</protein>
<evidence type="ECO:0000256" key="1">
    <source>
        <dbReference type="ARBA" id="ARBA00004167"/>
    </source>
</evidence>
<dbReference type="InterPro" id="IPR025287">
    <property type="entry name" value="WAK_GUB"/>
</dbReference>
<keyword evidence="3" id="KW-0812">Transmembrane</keyword>
<dbReference type="GO" id="GO:0030247">
    <property type="term" value="F:polysaccharide binding"/>
    <property type="evidence" value="ECO:0007669"/>
    <property type="project" value="InterPro"/>
</dbReference>
<evidence type="ECO:0000256" key="8">
    <source>
        <dbReference type="ARBA" id="ARBA00047899"/>
    </source>
</evidence>
<feature type="signal peptide" evidence="10">
    <location>
        <begin position="1"/>
        <end position="25"/>
    </location>
</feature>
<keyword evidence="7" id="KW-0325">Glycoprotein</keyword>
<comment type="catalytic activity">
    <reaction evidence="8">
        <text>L-threonyl-[protein] + ATP = O-phospho-L-threonyl-[protein] + ADP + H(+)</text>
        <dbReference type="Rhea" id="RHEA:46608"/>
        <dbReference type="Rhea" id="RHEA-COMP:11060"/>
        <dbReference type="Rhea" id="RHEA-COMP:11605"/>
        <dbReference type="ChEBI" id="CHEBI:15378"/>
        <dbReference type="ChEBI" id="CHEBI:30013"/>
        <dbReference type="ChEBI" id="CHEBI:30616"/>
        <dbReference type="ChEBI" id="CHEBI:61977"/>
        <dbReference type="ChEBI" id="CHEBI:456216"/>
        <dbReference type="EC" id="2.7.11.1"/>
    </reaction>
</comment>
<evidence type="ECO:0000256" key="3">
    <source>
        <dbReference type="ARBA" id="ARBA00022692"/>
    </source>
</evidence>
<dbReference type="AlphaFoldDB" id="A0A5B6UEY1"/>
<dbReference type="GO" id="GO:0004674">
    <property type="term" value="F:protein serine/threonine kinase activity"/>
    <property type="evidence" value="ECO:0007669"/>
    <property type="project" value="UniProtKB-KW"/>
</dbReference>
<dbReference type="Pfam" id="PF13947">
    <property type="entry name" value="GUB_WAK_bind"/>
    <property type="match status" value="1"/>
</dbReference>
<keyword evidence="4 10" id="KW-0732">Signal</keyword>
<evidence type="ECO:0000256" key="10">
    <source>
        <dbReference type="SAM" id="SignalP"/>
    </source>
</evidence>
<organism evidence="13 14">
    <name type="scientific">Gossypium australe</name>
    <dbReference type="NCBI Taxonomy" id="47621"/>
    <lineage>
        <taxon>Eukaryota</taxon>
        <taxon>Viridiplantae</taxon>
        <taxon>Streptophyta</taxon>
        <taxon>Embryophyta</taxon>
        <taxon>Tracheophyta</taxon>
        <taxon>Spermatophyta</taxon>
        <taxon>Magnoliopsida</taxon>
        <taxon>eudicotyledons</taxon>
        <taxon>Gunneridae</taxon>
        <taxon>Pentapetalae</taxon>
        <taxon>rosids</taxon>
        <taxon>malvids</taxon>
        <taxon>Malvales</taxon>
        <taxon>Malvaceae</taxon>
        <taxon>Malvoideae</taxon>
        <taxon>Gossypium</taxon>
    </lineage>
</organism>
<evidence type="ECO:0000256" key="4">
    <source>
        <dbReference type="ARBA" id="ARBA00022729"/>
    </source>
</evidence>
<reference evidence="14" key="1">
    <citation type="journal article" date="2019" name="Plant Biotechnol. J.">
        <title>Genome sequencing of the Australian wild diploid species Gossypium australe highlights disease resistance and delayed gland morphogenesis.</title>
        <authorList>
            <person name="Cai Y."/>
            <person name="Cai X."/>
            <person name="Wang Q."/>
            <person name="Wang P."/>
            <person name="Zhang Y."/>
            <person name="Cai C."/>
            <person name="Xu Y."/>
            <person name="Wang K."/>
            <person name="Zhou Z."/>
            <person name="Wang C."/>
            <person name="Geng S."/>
            <person name="Li B."/>
            <person name="Dong Q."/>
            <person name="Hou Y."/>
            <person name="Wang H."/>
            <person name="Ai P."/>
            <person name="Liu Z."/>
            <person name="Yi F."/>
            <person name="Sun M."/>
            <person name="An G."/>
            <person name="Cheng J."/>
            <person name="Zhang Y."/>
            <person name="Shi Q."/>
            <person name="Xie Y."/>
            <person name="Shi X."/>
            <person name="Chang Y."/>
            <person name="Huang F."/>
            <person name="Chen Y."/>
            <person name="Hong S."/>
            <person name="Mi L."/>
            <person name="Sun Q."/>
            <person name="Zhang L."/>
            <person name="Zhou B."/>
            <person name="Peng R."/>
            <person name="Zhang X."/>
            <person name="Liu F."/>
        </authorList>
    </citation>
    <scope>NUCLEOTIDE SEQUENCE [LARGE SCALE GENOMIC DNA]</scope>
    <source>
        <strain evidence="14">cv. PA1801</strain>
    </source>
</reference>
<evidence type="ECO:0000256" key="9">
    <source>
        <dbReference type="ARBA" id="ARBA00048679"/>
    </source>
</evidence>
<evidence type="ECO:0000256" key="5">
    <source>
        <dbReference type="ARBA" id="ARBA00022989"/>
    </source>
</evidence>
<dbReference type="PANTHER" id="PTHR33138:SF72">
    <property type="entry name" value="WALL-ASSOCIATED RECEPTOR KINASE CARBOXY-TERMINAL PROTEIN"/>
    <property type="match status" value="1"/>
</dbReference>
<keyword evidence="13" id="KW-0675">Receptor</keyword>
<evidence type="ECO:0000256" key="7">
    <source>
        <dbReference type="ARBA" id="ARBA00023180"/>
    </source>
</evidence>
<name>A0A5B6UEY1_9ROSI</name>
<dbReference type="EC" id="2.7.11.1" evidence="2"/>